<sequence>MSTSTSTAPKEFLLSPGKVFERDVPFSHMENIKKETGPEKYHPHHACLSNNDKQTVNQAASPEQNLKSSALQPLQNCPGTVSSVTTPPNMAFAHARDLIMDSEYEVQGESKNQCKLTSTGASGQLYLNDCHRQAKRTNREKIMSSSIKETEMSHYTPKTQDLPMHFASSDINPFAHQWQEEEPNQSCYKNQVFGSAADISCKSPLLDSTTKHITRCCSVDNGLNVQNSPFNSHLSTYANNKGLSSTLSSMEEDFKDQTSLKAHLKERTNQVSGVDDHNQQVTLTMSCNSSSCYNVSGDLGNSTGQVDEIMLVYDSSERAFQETTTQTTINHGDLQRRNNHHRKSSTRVPVLQKTTEACRETTTWASLQNMSEHLSQLIVNTSDLLGNVQGMRSGESLKHSLIRNVKSSSHLYSSTDWMKRDCSTKTAVDIGIQTERTLTPVQDEMSIHQTLSTERSKAHEVNVIVKVIGSEVLTVSQDKGLPLQHQLKKNLDDNIQSMPDLLLNAQLRDGSRPPRTQEVLY</sequence>
<evidence type="ECO:0000313" key="1">
    <source>
        <dbReference type="Ensembl" id="ENSOKIP00005113340.1"/>
    </source>
</evidence>
<dbReference type="Ensembl" id="ENSOKIT00005121288.1">
    <property type="protein sequence ID" value="ENSOKIP00005113340.1"/>
    <property type="gene ID" value="ENSOKIG00005049264.1"/>
</dbReference>
<dbReference type="GeneTree" id="ENSGT00940000173788"/>
<reference evidence="1" key="2">
    <citation type="submission" date="2025-09" db="UniProtKB">
        <authorList>
            <consortium name="Ensembl"/>
        </authorList>
    </citation>
    <scope>IDENTIFICATION</scope>
</reference>
<keyword evidence="2" id="KW-1185">Reference proteome</keyword>
<dbReference type="PANTHER" id="PTHR47117">
    <property type="entry name" value="STAR-RELATED LIPID TRANSFER PROTEIN 9"/>
    <property type="match status" value="1"/>
</dbReference>
<reference evidence="1" key="1">
    <citation type="submission" date="2025-08" db="UniProtKB">
        <authorList>
            <consortium name="Ensembl"/>
        </authorList>
    </citation>
    <scope>IDENTIFICATION</scope>
</reference>
<protein>
    <submittedName>
        <fullName evidence="1">Uncharacterized protein</fullName>
    </submittedName>
</protein>
<dbReference type="Proteomes" id="UP000694557">
    <property type="component" value="Unassembled WGS sequence"/>
</dbReference>
<accession>A0A8C7LAF1</accession>
<proteinExistence type="predicted"/>
<dbReference type="AlphaFoldDB" id="A0A8C7LAF1"/>
<evidence type="ECO:0000313" key="2">
    <source>
        <dbReference type="Proteomes" id="UP000694557"/>
    </source>
</evidence>
<name>A0A8C7LAF1_ONCKI</name>
<organism evidence="1 2">
    <name type="scientific">Oncorhynchus kisutch</name>
    <name type="common">Coho salmon</name>
    <name type="synonym">Salmo kisutch</name>
    <dbReference type="NCBI Taxonomy" id="8019"/>
    <lineage>
        <taxon>Eukaryota</taxon>
        <taxon>Metazoa</taxon>
        <taxon>Chordata</taxon>
        <taxon>Craniata</taxon>
        <taxon>Vertebrata</taxon>
        <taxon>Euteleostomi</taxon>
        <taxon>Actinopterygii</taxon>
        <taxon>Neopterygii</taxon>
        <taxon>Teleostei</taxon>
        <taxon>Protacanthopterygii</taxon>
        <taxon>Salmoniformes</taxon>
        <taxon>Salmonidae</taxon>
        <taxon>Salmoninae</taxon>
        <taxon>Oncorhynchus</taxon>
    </lineage>
</organism>
<dbReference type="PANTHER" id="PTHR47117:SF8">
    <property type="entry name" value="KINESIN FAMILY MEMBER 16B"/>
    <property type="match status" value="1"/>
</dbReference>